<dbReference type="PRINTS" id="PR00304">
    <property type="entry name" value="TCOMPLEXTCP1"/>
</dbReference>
<evidence type="ECO:0000256" key="3">
    <source>
        <dbReference type="ARBA" id="ARBA00011381"/>
    </source>
</evidence>
<dbReference type="InterPro" id="IPR002423">
    <property type="entry name" value="Cpn60/GroEL/TCP-1"/>
</dbReference>
<protein>
    <submittedName>
        <fullName evidence="8">T-complex protein 1, alpha subunit</fullName>
    </submittedName>
</protein>
<dbReference type="Gene3D" id="3.30.260.10">
    <property type="entry name" value="TCP-1-like chaperonin intermediate domain"/>
    <property type="match status" value="1"/>
</dbReference>
<dbReference type="SUPFAM" id="SSF54849">
    <property type="entry name" value="GroEL-intermediate domain like"/>
    <property type="match status" value="1"/>
</dbReference>
<comment type="subunit">
    <text evidence="3">Component of the T-complex protein 1 (TCP1) complex.</text>
</comment>
<dbReference type="InterPro" id="IPR002194">
    <property type="entry name" value="Chaperonin_TCP-1_CS"/>
</dbReference>
<dbReference type="Gene3D" id="1.10.560.10">
    <property type="entry name" value="GroEL-like equatorial domain"/>
    <property type="match status" value="1"/>
</dbReference>
<sequence>MSQEFSANALLTGAQVFQGSKAIQKNADAVMWIYNSIKTSYGPYGLDKMCVDASGSVSITNDGASILKNMLVDDPAARLMVNLALEQDKEVGDGTTSVVILASNLIKKGQEIISEGVHPSTVVSGYRLAFNESMKYIKERVSRKVNITDSNMIRNIVDTCISSKIIYGEKELFTSIAQSCLECVSENGRYEVDRVNILKSIGGSMGESQFFDGYILNCSVASQLMAKRLKNPKITCLDLSLLKEKLPLTVNIQVTDPEKLEQIRAEEIGMTRRKCQAIIDSGATLVLCTGGIDEMCIKMFIDNGVIAVRRVDGDDLTSIAMASGTEVRKSIVDENNEYRIDSLGSCEEFEVRAIGEYELCYFSGFSNKLPTVLIRGPNAQIVDEVQRSLNDAIQILKRTLESRSVVPGGGAVECALSFLLEDFSTKVNIKEHVAVYKYAEAILEIPKILATNAGLDASVLVSKMLGMQFEQYEQGNFDKFFGLDVVKGDVQENFVNGILEPTVYKLKALKAATEAAISVLRINEIVVFPSNQ</sequence>
<evidence type="ECO:0000256" key="4">
    <source>
        <dbReference type="ARBA" id="ARBA00022741"/>
    </source>
</evidence>
<gene>
    <name evidence="8" type="ORF">VICG_00837</name>
</gene>
<keyword evidence="4 7" id="KW-0547">Nucleotide-binding</keyword>
<dbReference type="PANTHER" id="PTHR11353">
    <property type="entry name" value="CHAPERONIN"/>
    <property type="match status" value="1"/>
</dbReference>
<dbReference type="InterPro" id="IPR017998">
    <property type="entry name" value="Chaperone_TCP-1"/>
</dbReference>
<keyword evidence="5 7" id="KW-0067">ATP-binding</keyword>
<keyword evidence="6 7" id="KW-0143">Chaperone</keyword>
<keyword evidence="9" id="KW-1185">Reference proteome</keyword>
<dbReference type="NCBIfam" id="NF041083">
    <property type="entry name" value="thermosome_beta"/>
    <property type="match status" value="1"/>
</dbReference>
<dbReference type="GeneID" id="19881551"/>
<accession>L2GNK9</accession>
<dbReference type="RefSeq" id="XP_007604286.1">
    <property type="nucleotide sequence ID" value="XM_007604224.1"/>
</dbReference>
<dbReference type="GO" id="GO:0016887">
    <property type="term" value="F:ATP hydrolysis activity"/>
    <property type="evidence" value="ECO:0007669"/>
    <property type="project" value="InterPro"/>
</dbReference>
<proteinExistence type="inferred from homology"/>
<dbReference type="InterPro" id="IPR053374">
    <property type="entry name" value="TCP-1_chaperonin"/>
</dbReference>
<dbReference type="InterPro" id="IPR027413">
    <property type="entry name" value="GROEL-like_equatorial_sf"/>
</dbReference>
<dbReference type="Proteomes" id="UP000011082">
    <property type="component" value="Unassembled WGS sequence"/>
</dbReference>
<dbReference type="STRING" id="993615.L2GNK9"/>
<evidence type="ECO:0000313" key="8">
    <source>
        <dbReference type="EMBL" id="ELA42194.1"/>
    </source>
</evidence>
<comment type="similarity">
    <text evidence="2 7">Belongs to the TCP-1 chaperonin family.</text>
</comment>
<evidence type="ECO:0000256" key="2">
    <source>
        <dbReference type="ARBA" id="ARBA00008020"/>
    </source>
</evidence>
<evidence type="ECO:0000256" key="7">
    <source>
        <dbReference type="RuleBase" id="RU004187"/>
    </source>
</evidence>
<organism evidence="8 9">
    <name type="scientific">Vittaforma corneae (strain ATCC 50505)</name>
    <name type="common">Microsporidian parasite</name>
    <name type="synonym">Nosema corneum</name>
    <dbReference type="NCBI Taxonomy" id="993615"/>
    <lineage>
        <taxon>Eukaryota</taxon>
        <taxon>Fungi</taxon>
        <taxon>Fungi incertae sedis</taxon>
        <taxon>Microsporidia</taxon>
        <taxon>Nosematidae</taxon>
        <taxon>Vittaforma</taxon>
    </lineage>
</organism>
<dbReference type="InterPro" id="IPR027409">
    <property type="entry name" value="GroEL-like_apical_dom_sf"/>
</dbReference>
<evidence type="ECO:0000313" key="9">
    <source>
        <dbReference type="Proteomes" id="UP000011082"/>
    </source>
</evidence>
<dbReference type="Pfam" id="PF00118">
    <property type="entry name" value="Cpn60_TCP1"/>
    <property type="match status" value="1"/>
</dbReference>
<evidence type="ECO:0000256" key="1">
    <source>
        <dbReference type="ARBA" id="ARBA00002912"/>
    </source>
</evidence>
<dbReference type="SUPFAM" id="SSF52029">
    <property type="entry name" value="GroEL apical domain-like"/>
    <property type="match status" value="1"/>
</dbReference>
<dbReference type="GO" id="GO:0005832">
    <property type="term" value="C:chaperonin-containing T-complex"/>
    <property type="evidence" value="ECO:0007669"/>
    <property type="project" value="EnsemblFungi"/>
</dbReference>
<dbReference type="OrthoDB" id="10248520at2759"/>
<dbReference type="HOGENOM" id="CLU_008891_5_1_1"/>
<evidence type="ECO:0000256" key="5">
    <source>
        <dbReference type="ARBA" id="ARBA00022840"/>
    </source>
</evidence>
<dbReference type="GO" id="GO:0051082">
    <property type="term" value="F:unfolded protein binding"/>
    <property type="evidence" value="ECO:0007669"/>
    <property type="project" value="EnsemblFungi"/>
</dbReference>
<dbReference type="InParanoid" id="L2GNK9"/>
<dbReference type="GO" id="GO:0005524">
    <property type="term" value="F:ATP binding"/>
    <property type="evidence" value="ECO:0007669"/>
    <property type="project" value="UniProtKB-KW"/>
</dbReference>
<dbReference type="FunCoup" id="L2GNK9">
    <property type="interactions" value="286"/>
</dbReference>
<dbReference type="Gene3D" id="3.50.7.10">
    <property type="entry name" value="GroEL"/>
    <property type="match status" value="1"/>
</dbReference>
<dbReference type="VEuPathDB" id="MicrosporidiaDB:VICG_00837"/>
<dbReference type="GO" id="GO:0140662">
    <property type="term" value="F:ATP-dependent protein folding chaperone"/>
    <property type="evidence" value="ECO:0007669"/>
    <property type="project" value="InterPro"/>
</dbReference>
<comment type="function">
    <text evidence="1">Molecular chaperone; assists the folding of proteins upon ATP hydrolysis.</text>
</comment>
<dbReference type="SUPFAM" id="SSF48592">
    <property type="entry name" value="GroEL equatorial domain-like"/>
    <property type="match status" value="1"/>
</dbReference>
<dbReference type="PROSITE" id="PS00995">
    <property type="entry name" value="TCP1_3"/>
    <property type="match status" value="1"/>
</dbReference>
<dbReference type="EMBL" id="JH370134">
    <property type="protein sequence ID" value="ELA42194.1"/>
    <property type="molecule type" value="Genomic_DNA"/>
</dbReference>
<dbReference type="AlphaFoldDB" id="L2GNK9"/>
<evidence type="ECO:0000256" key="6">
    <source>
        <dbReference type="ARBA" id="ARBA00023186"/>
    </source>
</evidence>
<name>L2GNK9_VITCO</name>
<dbReference type="OMA" id="RGPNDYQ"/>
<reference evidence="9" key="1">
    <citation type="submission" date="2011-05" db="EMBL/GenBank/DDBJ databases">
        <title>The genome sequence of Vittaforma corneae strain ATCC 50505.</title>
        <authorList>
            <consortium name="The Broad Institute Genome Sequencing Platform"/>
            <person name="Cuomo C."/>
            <person name="Didier E."/>
            <person name="Bowers L."/>
            <person name="Young S.K."/>
            <person name="Zeng Q."/>
            <person name="Gargeya S."/>
            <person name="Fitzgerald M."/>
            <person name="Haas B."/>
            <person name="Abouelleil A."/>
            <person name="Alvarado L."/>
            <person name="Arachchi H.M."/>
            <person name="Berlin A."/>
            <person name="Chapman S.B."/>
            <person name="Gearin G."/>
            <person name="Goldberg J."/>
            <person name="Griggs A."/>
            <person name="Gujja S."/>
            <person name="Hansen M."/>
            <person name="Heiman D."/>
            <person name="Howarth C."/>
            <person name="Larimer J."/>
            <person name="Lui A."/>
            <person name="MacDonald P.J.P."/>
            <person name="McCowen C."/>
            <person name="Montmayeur A."/>
            <person name="Murphy C."/>
            <person name="Neiman D."/>
            <person name="Pearson M."/>
            <person name="Priest M."/>
            <person name="Roberts A."/>
            <person name="Saif S."/>
            <person name="Shea T."/>
            <person name="Sisk P."/>
            <person name="Stolte C."/>
            <person name="Sykes S."/>
            <person name="Wortman J."/>
            <person name="Nusbaum C."/>
            <person name="Birren B."/>
        </authorList>
    </citation>
    <scope>NUCLEOTIDE SEQUENCE [LARGE SCALE GENOMIC DNA]</scope>
    <source>
        <strain evidence="9">ATCC 50505</strain>
    </source>
</reference>
<dbReference type="InterPro" id="IPR027410">
    <property type="entry name" value="TCP-1-like_intermed_sf"/>
</dbReference>